<dbReference type="Gene3D" id="2.40.10.10">
    <property type="entry name" value="Trypsin-like serine proteases"/>
    <property type="match status" value="1"/>
</dbReference>
<dbReference type="InterPro" id="IPR050850">
    <property type="entry name" value="Peptidase_S1_Elastase_sf"/>
</dbReference>
<evidence type="ECO:0000259" key="1">
    <source>
        <dbReference type="Pfam" id="PF00089"/>
    </source>
</evidence>
<dbReference type="InterPro" id="IPR001254">
    <property type="entry name" value="Trypsin_dom"/>
</dbReference>
<name>A0A8C5WS96_LATLA</name>
<accession>A0A8C5WS96</accession>
<reference evidence="2" key="2">
    <citation type="submission" date="2025-09" db="UniProtKB">
        <authorList>
            <consortium name="Ensembl"/>
        </authorList>
    </citation>
    <scope>IDENTIFICATION</scope>
</reference>
<proteinExistence type="predicted"/>
<dbReference type="GO" id="GO:0005615">
    <property type="term" value="C:extracellular space"/>
    <property type="evidence" value="ECO:0007669"/>
    <property type="project" value="TreeGrafter"/>
</dbReference>
<sequence>PECAGTQGCGDSGGPLNCPAADGRWYVHGVASFVDGWNCNTLQKPTVFTRVSAFIPWIEQVLPSPHIRREVGWVGSMERPPFCLWTSQCLSLPLHGGEFIQCLYLGDARVFQTALPFSTSQLDSLCHTSAK</sequence>
<dbReference type="PANTHER" id="PTHR24257">
    <property type="entry name" value="CHYMOTRYPSIN-LIKE ELASTASE FAMILY MEMBER"/>
    <property type="match status" value="1"/>
</dbReference>
<dbReference type="Proteomes" id="UP000694406">
    <property type="component" value="Unplaced"/>
</dbReference>
<reference evidence="2" key="1">
    <citation type="submission" date="2025-08" db="UniProtKB">
        <authorList>
            <consortium name="Ensembl"/>
        </authorList>
    </citation>
    <scope>IDENTIFICATION</scope>
</reference>
<keyword evidence="3" id="KW-1185">Reference proteome</keyword>
<dbReference type="PANTHER" id="PTHR24257:SF22">
    <property type="entry name" value="CHYMOTRYPSIN-LIKE ELASTASE FAMILY MEMBER 3B"/>
    <property type="match status" value="1"/>
</dbReference>
<feature type="domain" description="Peptidase S1" evidence="1">
    <location>
        <begin position="3"/>
        <end position="58"/>
    </location>
</feature>
<organism evidence="2 3">
    <name type="scientific">Laticauda laticaudata</name>
    <name type="common">Blue-ringed sea krait</name>
    <name type="synonym">Blue-lipped sea krait</name>
    <dbReference type="NCBI Taxonomy" id="8630"/>
    <lineage>
        <taxon>Eukaryota</taxon>
        <taxon>Metazoa</taxon>
        <taxon>Chordata</taxon>
        <taxon>Craniata</taxon>
        <taxon>Vertebrata</taxon>
        <taxon>Euteleostomi</taxon>
        <taxon>Lepidosauria</taxon>
        <taxon>Squamata</taxon>
        <taxon>Bifurcata</taxon>
        <taxon>Unidentata</taxon>
        <taxon>Episquamata</taxon>
        <taxon>Toxicofera</taxon>
        <taxon>Serpentes</taxon>
        <taxon>Colubroidea</taxon>
        <taxon>Elapidae</taxon>
        <taxon>Laticaudinae</taxon>
        <taxon>Laticauda</taxon>
    </lineage>
</organism>
<dbReference type="GO" id="GO:0006508">
    <property type="term" value="P:proteolysis"/>
    <property type="evidence" value="ECO:0007669"/>
    <property type="project" value="InterPro"/>
</dbReference>
<dbReference type="GO" id="GO:0004252">
    <property type="term" value="F:serine-type endopeptidase activity"/>
    <property type="evidence" value="ECO:0007669"/>
    <property type="project" value="InterPro"/>
</dbReference>
<evidence type="ECO:0000313" key="2">
    <source>
        <dbReference type="Ensembl" id="ENSLLTP00000009202.1"/>
    </source>
</evidence>
<dbReference type="Ensembl" id="ENSLLTT00000009547.1">
    <property type="protein sequence ID" value="ENSLLTP00000009202.1"/>
    <property type="gene ID" value="ENSLLTG00000007038.1"/>
</dbReference>
<dbReference type="AlphaFoldDB" id="A0A8C5WS96"/>
<dbReference type="Pfam" id="PF00089">
    <property type="entry name" value="Trypsin"/>
    <property type="match status" value="1"/>
</dbReference>
<dbReference type="InterPro" id="IPR043504">
    <property type="entry name" value="Peptidase_S1_PA_chymotrypsin"/>
</dbReference>
<dbReference type="InterPro" id="IPR009003">
    <property type="entry name" value="Peptidase_S1_PA"/>
</dbReference>
<dbReference type="PROSITE" id="PS00135">
    <property type="entry name" value="TRYPSIN_SER"/>
    <property type="match status" value="1"/>
</dbReference>
<protein>
    <recommendedName>
        <fullName evidence="1">Peptidase S1 domain-containing protein</fullName>
    </recommendedName>
</protein>
<dbReference type="GeneTree" id="ENSGT01030000234528"/>
<dbReference type="InterPro" id="IPR033116">
    <property type="entry name" value="TRYPSIN_SER"/>
</dbReference>
<dbReference type="SUPFAM" id="SSF50494">
    <property type="entry name" value="Trypsin-like serine proteases"/>
    <property type="match status" value="1"/>
</dbReference>
<evidence type="ECO:0000313" key="3">
    <source>
        <dbReference type="Proteomes" id="UP000694406"/>
    </source>
</evidence>